<dbReference type="InterPro" id="IPR032466">
    <property type="entry name" value="Metal_Hydrolase"/>
</dbReference>
<dbReference type="PANTHER" id="PTHR43794:SF5">
    <property type="entry name" value="CHLOROHYDROLASE FAMILY PROTEIN"/>
    <property type="match status" value="1"/>
</dbReference>
<dbReference type="InterPro" id="IPR011059">
    <property type="entry name" value="Metal-dep_hydrolase_composite"/>
</dbReference>
<reference evidence="2 3" key="1">
    <citation type="submission" date="2019-06" db="EMBL/GenBank/DDBJ databases">
        <authorList>
            <person name="Broberg M."/>
        </authorList>
    </citation>
    <scope>NUCLEOTIDE SEQUENCE [LARGE SCALE GENOMIC DNA]</scope>
</reference>
<comment type="caution">
    <text evidence="2">The sequence shown here is derived from an EMBL/GenBank/DDBJ whole genome shotgun (WGS) entry which is preliminary data.</text>
</comment>
<protein>
    <recommendedName>
        <fullName evidence="1">Amidohydrolase-related domain-containing protein</fullName>
    </recommendedName>
</protein>
<evidence type="ECO:0000313" key="2">
    <source>
        <dbReference type="EMBL" id="VUC23058.1"/>
    </source>
</evidence>
<accession>A0ABY6TWK3</accession>
<dbReference type="InterPro" id="IPR050287">
    <property type="entry name" value="MTA/SAH_deaminase"/>
</dbReference>
<organism evidence="2 3">
    <name type="scientific">Bionectria ochroleuca</name>
    <name type="common">Gliocladium roseum</name>
    <dbReference type="NCBI Taxonomy" id="29856"/>
    <lineage>
        <taxon>Eukaryota</taxon>
        <taxon>Fungi</taxon>
        <taxon>Dikarya</taxon>
        <taxon>Ascomycota</taxon>
        <taxon>Pezizomycotina</taxon>
        <taxon>Sordariomycetes</taxon>
        <taxon>Hypocreomycetidae</taxon>
        <taxon>Hypocreales</taxon>
        <taxon>Bionectriaceae</taxon>
        <taxon>Clonostachys</taxon>
    </lineage>
</organism>
<evidence type="ECO:0000313" key="3">
    <source>
        <dbReference type="Proteomes" id="UP000766486"/>
    </source>
</evidence>
<dbReference type="InterPro" id="IPR006680">
    <property type="entry name" value="Amidohydro-rel"/>
</dbReference>
<keyword evidence="3" id="KW-1185">Reference proteome</keyword>
<dbReference type="SUPFAM" id="SSF51556">
    <property type="entry name" value="Metallo-dependent hydrolases"/>
    <property type="match status" value="1"/>
</dbReference>
<gene>
    <name evidence="2" type="ORF">CLO192961_LOCUS98317</name>
</gene>
<dbReference type="EMBL" id="CABFNS010000698">
    <property type="protein sequence ID" value="VUC23058.1"/>
    <property type="molecule type" value="Genomic_DNA"/>
</dbReference>
<proteinExistence type="predicted"/>
<feature type="domain" description="Amidohydrolase-related" evidence="1">
    <location>
        <begin position="241"/>
        <end position="427"/>
    </location>
</feature>
<dbReference type="SUPFAM" id="SSF51338">
    <property type="entry name" value="Composite domain of metallo-dependent hydrolases"/>
    <property type="match status" value="1"/>
</dbReference>
<dbReference type="Gene3D" id="2.30.40.10">
    <property type="entry name" value="Urease, subunit C, domain 1"/>
    <property type="match status" value="1"/>
</dbReference>
<dbReference type="Pfam" id="PF01979">
    <property type="entry name" value="Amidohydro_1"/>
    <property type="match status" value="2"/>
</dbReference>
<feature type="domain" description="Amidohydrolase-related" evidence="1">
    <location>
        <begin position="58"/>
        <end position="172"/>
    </location>
</feature>
<sequence>MADNRATVLKGGTVLLHDEDDRVKPRTVDVLIQGSVIVKIECNIESVDAEIIDCSDSIISPGFVDTHHHVYQTQFKGVHADQTLAEFAAHGTSGNFIAKYFSPSDVFWGQLSGCMEMVDGGTTTVVDYAHVNPSLEYNYAAISATEASGIRSIFCHFAMATVSNWETFSVDFEILRDHTATLEKLLAGEPYAQGRVNIGFAYDGWAWMPKQYLTWLKSQLDALSVRLITAHHWWRDCEGARPTTLEVLHEHGMLDKRWLIAHANNMPPSDAALIKANGAHVASTPSTELQLSMGFPIIAYRKDLGITDICSLGVDCQSFTCAYLPGEARMALQSARAARGEPWLQKGKVMRDVGYLVEESFNLATILGARAAKMEDKVGSIAVGKFADLVIFKKSSPGMVCASIQNPVAAIMLHSSPADVEAVMIGGIFRKRDGKLLPVRLEGHGQKVAGRDELSWAEVASAVVRSKLAFESRTRDVNMEQETKKAEFVYYGPNAQDILTSG</sequence>
<dbReference type="Proteomes" id="UP000766486">
    <property type="component" value="Unassembled WGS sequence"/>
</dbReference>
<dbReference type="PANTHER" id="PTHR43794">
    <property type="entry name" value="AMINOHYDROLASE SSNA-RELATED"/>
    <property type="match status" value="1"/>
</dbReference>
<dbReference type="Gene3D" id="3.20.20.140">
    <property type="entry name" value="Metal-dependent hydrolases"/>
    <property type="match status" value="1"/>
</dbReference>
<name>A0ABY6TWK3_BIOOC</name>
<evidence type="ECO:0000259" key="1">
    <source>
        <dbReference type="Pfam" id="PF01979"/>
    </source>
</evidence>